<dbReference type="Proteomes" id="UP000463939">
    <property type="component" value="Chromosome"/>
</dbReference>
<organism evidence="1 2">
    <name type="scientific">Sulfuriferula nivalis</name>
    <dbReference type="NCBI Taxonomy" id="2675298"/>
    <lineage>
        <taxon>Bacteria</taxon>
        <taxon>Pseudomonadati</taxon>
        <taxon>Pseudomonadota</taxon>
        <taxon>Betaproteobacteria</taxon>
        <taxon>Nitrosomonadales</taxon>
        <taxon>Sulfuricellaceae</taxon>
        <taxon>Sulfuriferula</taxon>
    </lineage>
</organism>
<sequence length="267" mass="29656">MSLHIIKIHKYSAKIIGYITLTPPMKTHFLACSLALTSTIFTSNVFAQSDPEDSILTFKLTPSYYHISNGNDGTDLNLRAEYGGHYGWVGYYHDRQGFAQTRVGYEYHADFGYVRTVASAQAATHGFVGGSLNAEIGGDTYALVGWGRTNLQDYYNLNFDPNDAVTLGIGTRAIQDTELSLFTTADDRLGTGQRVTHLIARKMLNKQQRLTLDITHKSGTSSEGNNVAGNGISLGYDFEPWFVRVAYDPYVNFTESQMLLFALGKRF</sequence>
<protein>
    <submittedName>
        <fullName evidence="1">Uncharacterized protein</fullName>
    </submittedName>
</protein>
<evidence type="ECO:0000313" key="1">
    <source>
        <dbReference type="EMBL" id="BBP01382.1"/>
    </source>
</evidence>
<dbReference type="RefSeq" id="WP_162085168.1">
    <property type="nucleotide sequence ID" value="NZ_AP021881.1"/>
</dbReference>
<proteinExistence type="predicted"/>
<dbReference type="AlphaFoldDB" id="A0A809SA64"/>
<dbReference type="EMBL" id="AP021881">
    <property type="protein sequence ID" value="BBP01382.1"/>
    <property type="molecule type" value="Genomic_DNA"/>
</dbReference>
<gene>
    <name evidence="1" type="ORF">SFSGTM_20900</name>
</gene>
<keyword evidence="2" id="KW-1185">Reference proteome</keyword>
<accession>A0A809SA64</accession>
<reference evidence="2" key="1">
    <citation type="submission" date="2019-11" db="EMBL/GenBank/DDBJ databases">
        <title>Isolation and characterization of a novel species in the genus Sulfuriferula.</title>
        <authorList>
            <person name="Mochizuki J."/>
            <person name="Kojima H."/>
            <person name="Fukui M."/>
        </authorList>
    </citation>
    <scope>NUCLEOTIDE SEQUENCE [LARGE SCALE GENOMIC DNA]</scope>
    <source>
        <strain evidence="2">SGTM</strain>
    </source>
</reference>
<dbReference type="KEGG" id="sniv:SFSGTM_20900"/>
<evidence type="ECO:0000313" key="2">
    <source>
        <dbReference type="Proteomes" id="UP000463939"/>
    </source>
</evidence>
<name>A0A809SA64_9PROT</name>